<reference evidence="2 3" key="1">
    <citation type="submission" date="2018-03" db="EMBL/GenBank/DDBJ databases">
        <authorList>
            <person name="Keele B.F."/>
        </authorList>
    </citation>
    <scope>NUCLEOTIDE SEQUENCE [LARGE SCALE GENOMIC DNA]</scope>
    <source>
        <strain evidence="2 3">CECT 8504</strain>
    </source>
</reference>
<name>A0A2R8C109_9RHOB</name>
<gene>
    <name evidence="2" type="primary">novL</name>
    <name evidence="2" type="ORF">PAA8504_03905</name>
</gene>
<dbReference type="SUPFAM" id="SSF56801">
    <property type="entry name" value="Acetyl-CoA synthetase-like"/>
    <property type="match status" value="1"/>
</dbReference>
<dbReference type="RefSeq" id="WP_108895766.1">
    <property type="nucleotide sequence ID" value="NZ_ONZF01000013.1"/>
</dbReference>
<dbReference type="OrthoDB" id="7778200at2"/>
<dbReference type="Proteomes" id="UP000244912">
    <property type="component" value="Unassembled WGS sequence"/>
</dbReference>
<evidence type="ECO:0000313" key="2">
    <source>
        <dbReference type="EMBL" id="SPJ26049.1"/>
    </source>
</evidence>
<evidence type="ECO:0000259" key="1">
    <source>
        <dbReference type="Pfam" id="PF00501"/>
    </source>
</evidence>
<organism evidence="2 3">
    <name type="scientific">Palleronia abyssalis</name>
    <dbReference type="NCBI Taxonomy" id="1501240"/>
    <lineage>
        <taxon>Bacteria</taxon>
        <taxon>Pseudomonadati</taxon>
        <taxon>Pseudomonadota</taxon>
        <taxon>Alphaproteobacteria</taxon>
        <taxon>Rhodobacterales</taxon>
        <taxon>Roseobacteraceae</taxon>
        <taxon>Palleronia</taxon>
    </lineage>
</organism>
<dbReference type="GO" id="GO:0016405">
    <property type="term" value="F:CoA-ligase activity"/>
    <property type="evidence" value="ECO:0007669"/>
    <property type="project" value="TreeGrafter"/>
</dbReference>
<proteinExistence type="predicted"/>
<dbReference type="AlphaFoldDB" id="A0A2R8C109"/>
<evidence type="ECO:0000313" key="3">
    <source>
        <dbReference type="Proteomes" id="UP000244912"/>
    </source>
</evidence>
<dbReference type="Pfam" id="PF00501">
    <property type="entry name" value="AMP-binding"/>
    <property type="match status" value="1"/>
</dbReference>
<sequence length="320" mass="33712">MPPSDALPDLQADDAIGFAAIVQGWAARSADAPALAGLTYGELAHRVKAAPVGREPVTAVSAEISPEAVVTAVSALSRGAVRIGPEAPAPRAKPGDLVLPVSRDGMAPELVRFPQSNLIRMATGLASRYRLSATDRIWIDGSLTEPGTWLILVAALVAGAQVLTDPDGATVAWLLNDNPVPDSKTLRTVHLRAGRDALLSLQTERPDLTVGNGLNLPEGGGLPVCTDPRDPRSVMHTTLGRPLPGMEVMIVDPRTGMDMLLYQTGEIWLRGPGVMAGFADGDAPFVQGRFLPTGVLGHLDSEGRLVLPKTEEDTLRIGYP</sequence>
<protein>
    <submittedName>
        <fullName evidence="2">8-demethylnovobiocic acid synthase</fullName>
        <ecNumber evidence="2">6.3.1.15</ecNumber>
    </submittedName>
</protein>
<accession>A0A2R8C109</accession>
<feature type="domain" description="AMP-dependent synthetase/ligase" evidence="1">
    <location>
        <begin position="223"/>
        <end position="278"/>
    </location>
</feature>
<dbReference type="InterPro" id="IPR000873">
    <property type="entry name" value="AMP-dep_synth/lig_dom"/>
</dbReference>
<keyword evidence="2" id="KW-0436">Ligase</keyword>
<dbReference type="EMBL" id="ONZF01000013">
    <property type="protein sequence ID" value="SPJ26049.1"/>
    <property type="molecule type" value="Genomic_DNA"/>
</dbReference>
<keyword evidence="3" id="KW-1185">Reference proteome</keyword>
<dbReference type="InterPro" id="IPR042099">
    <property type="entry name" value="ANL_N_sf"/>
</dbReference>
<dbReference type="EC" id="6.3.1.15" evidence="2"/>
<dbReference type="GO" id="GO:0102527">
    <property type="term" value="F:8-demethylnovobiocate synthase activity"/>
    <property type="evidence" value="ECO:0007669"/>
    <property type="project" value="UniProtKB-EC"/>
</dbReference>
<dbReference type="PANTHER" id="PTHR24096">
    <property type="entry name" value="LONG-CHAIN-FATTY-ACID--COA LIGASE"/>
    <property type="match status" value="1"/>
</dbReference>
<dbReference type="Gene3D" id="3.40.50.12780">
    <property type="entry name" value="N-terminal domain of ligase-like"/>
    <property type="match status" value="1"/>
</dbReference>